<dbReference type="GO" id="GO:0005524">
    <property type="term" value="F:ATP binding"/>
    <property type="evidence" value="ECO:0007669"/>
    <property type="project" value="UniProtKB-UniRule"/>
</dbReference>
<comment type="caution">
    <text evidence="8">The sequence shown here is derived from an EMBL/GenBank/DDBJ whole genome shotgun (WGS) entry which is preliminary data.</text>
</comment>
<keyword evidence="5 6" id="KW-0067">ATP-binding</keyword>
<evidence type="ECO:0000256" key="3">
    <source>
        <dbReference type="ARBA" id="ARBA00022741"/>
    </source>
</evidence>
<dbReference type="GO" id="GO:0044209">
    <property type="term" value="P:AMP salvage"/>
    <property type="evidence" value="ECO:0007669"/>
    <property type="project" value="UniProtKB-UniRule"/>
</dbReference>
<dbReference type="GO" id="GO:0005634">
    <property type="term" value="C:nucleus"/>
    <property type="evidence" value="ECO:0007669"/>
    <property type="project" value="UniProtKB-SubCell"/>
</dbReference>
<evidence type="ECO:0000256" key="7">
    <source>
        <dbReference type="SAM" id="MobiDB-lite"/>
    </source>
</evidence>
<evidence type="ECO:0000256" key="4">
    <source>
        <dbReference type="ARBA" id="ARBA00022777"/>
    </source>
</evidence>
<name>A0A4Z2IWR6_9TELE</name>
<dbReference type="InterPro" id="IPR001805">
    <property type="entry name" value="Adenokinase"/>
</dbReference>
<evidence type="ECO:0000256" key="5">
    <source>
        <dbReference type="ARBA" id="ARBA00022840"/>
    </source>
</evidence>
<dbReference type="GO" id="GO:0005829">
    <property type="term" value="C:cytosol"/>
    <property type="evidence" value="ECO:0007669"/>
    <property type="project" value="TreeGrafter"/>
</dbReference>
<evidence type="ECO:0000256" key="1">
    <source>
        <dbReference type="ARBA" id="ARBA00010688"/>
    </source>
</evidence>
<comment type="cofactor">
    <cofactor evidence="6">
        <name>Mg(2+)</name>
        <dbReference type="ChEBI" id="CHEBI:18420"/>
    </cofactor>
    <text evidence="6">Binds 3 Mg(2+) ions per subunit.</text>
</comment>
<dbReference type="GO" id="GO:0004001">
    <property type="term" value="F:adenosine kinase activity"/>
    <property type="evidence" value="ECO:0007669"/>
    <property type="project" value="UniProtKB-UniRule"/>
</dbReference>
<dbReference type="OrthoDB" id="432447at2759"/>
<reference evidence="8 9" key="1">
    <citation type="submission" date="2019-03" db="EMBL/GenBank/DDBJ databases">
        <title>First draft genome of Liparis tanakae, snailfish: a comprehensive survey of snailfish specific genes.</title>
        <authorList>
            <person name="Kim W."/>
            <person name="Song I."/>
            <person name="Jeong J.-H."/>
            <person name="Kim D."/>
            <person name="Kim S."/>
            <person name="Ryu S."/>
            <person name="Song J.Y."/>
            <person name="Lee S.K."/>
        </authorList>
    </citation>
    <scope>NUCLEOTIDE SEQUENCE [LARGE SCALE GENOMIC DNA]</scope>
    <source>
        <tissue evidence="8">Muscle</tissue>
    </source>
</reference>
<keyword evidence="2 6" id="KW-0808">Transferase</keyword>
<proteinExistence type="inferred from homology"/>
<comment type="function">
    <text evidence="6">ATP dependent phosphorylation of adenosine and other related nucleoside analogs to monophosphate derivatives.</text>
</comment>
<keyword evidence="6" id="KW-0460">Magnesium</keyword>
<evidence type="ECO:0000256" key="6">
    <source>
        <dbReference type="RuleBase" id="RU368116"/>
    </source>
</evidence>
<dbReference type="PANTHER" id="PTHR45769">
    <property type="entry name" value="ADENOSINE KINASE"/>
    <property type="match status" value="1"/>
</dbReference>
<dbReference type="EC" id="2.7.1.20" evidence="6"/>
<dbReference type="Gene3D" id="3.30.1110.10">
    <property type="match status" value="1"/>
</dbReference>
<dbReference type="PANTHER" id="PTHR45769:SF6">
    <property type="entry name" value="ADENOSINE KINASE"/>
    <property type="match status" value="1"/>
</dbReference>
<dbReference type="GO" id="GO:0006166">
    <property type="term" value="P:purine ribonucleoside salvage"/>
    <property type="evidence" value="ECO:0007669"/>
    <property type="project" value="UniProtKB-KW"/>
</dbReference>
<comment type="subunit">
    <text evidence="6">Monomer.</text>
</comment>
<keyword evidence="9" id="KW-1185">Reference proteome</keyword>
<organism evidence="8 9">
    <name type="scientific">Liparis tanakae</name>
    <name type="common">Tanaka's snailfish</name>
    <dbReference type="NCBI Taxonomy" id="230148"/>
    <lineage>
        <taxon>Eukaryota</taxon>
        <taxon>Metazoa</taxon>
        <taxon>Chordata</taxon>
        <taxon>Craniata</taxon>
        <taxon>Vertebrata</taxon>
        <taxon>Euteleostomi</taxon>
        <taxon>Actinopterygii</taxon>
        <taxon>Neopterygii</taxon>
        <taxon>Teleostei</taxon>
        <taxon>Neoteleostei</taxon>
        <taxon>Acanthomorphata</taxon>
        <taxon>Eupercaria</taxon>
        <taxon>Perciformes</taxon>
        <taxon>Cottioidei</taxon>
        <taxon>Cottales</taxon>
        <taxon>Liparidae</taxon>
        <taxon>Liparis</taxon>
    </lineage>
</organism>
<dbReference type="GO" id="GO:0006144">
    <property type="term" value="P:purine nucleobase metabolic process"/>
    <property type="evidence" value="ECO:0007669"/>
    <property type="project" value="TreeGrafter"/>
</dbReference>
<accession>A0A4Z2IWR6</accession>
<feature type="region of interest" description="Disordered" evidence="7">
    <location>
        <begin position="49"/>
        <end position="87"/>
    </location>
</feature>
<gene>
    <name evidence="8" type="primary">Adk_3</name>
    <name evidence="8" type="ORF">EYF80_007245</name>
</gene>
<sequence>MPTPSENTLFGMGNPLLDISAVVDTDFLDKFGLKLNDQILAEDKHKAFHTGKANDGSSPNTRRLVGVPSEADRFSTPSPARGWRREA</sequence>
<evidence type="ECO:0000313" key="9">
    <source>
        <dbReference type="Proteomes" id="UP000314294"/>
    </source>
</evidence>
<keyword evidence="6" id="KW-0660">Purine salvage</keyword>
<comment type="catalytic activity">
    <reaction evidence="6">
        <text>adenosine + ATP = AMP + ADP + H(+)</text>
        <dbReference type="Rhea" id="RHEA:20824"/>
        <dbReference type="ChEBI" id="CHEBI:15378"/>
        <dbReference type="ChEBI" id="CHEBI:16335"/>
        <dbReference type="ChEBI" id="CHEBI:30616"/>
        <dbReference type="ChEBI" id="CHEBI:456215"/>
        <dbReference type="ChEBI" id="CHEBI:456216"/>
        <dbReference type="EC" id="2.7.1.20"/>
    </reaction>
</comment>
<dbReference type="EMBL" id="SRLO01000039">
    <property type="protein sequence ID" value="TNN82410.1"/>
    <property type="molecule type" value="Genomic_DNA"/>
</dbReference>
<evidence type="ECO:0000313" key="8">
    <source>
        <dbReference type="EMBL" id="TNN82410.1"/>
    </source>
</evidence>
<keyword evidence="4 6" id="KW-0418">Kinase</keyword>
<dbReference type="AlphaFoldDB" id="A0A4Z2IWR6"/>
<keyword evidence="6" id="KW-0539">Nucleus</keyword>
<dbReference type="UniPathway" id="UPA00588">
    <property type="reaction ID" value="UER00659"/>
</dbReference>
<comment type="pathway">
    <text evidence="6">Purine metabolism; AMP biosynthesis via salvage pathway; AMP from adenosine: step 1/1.</text>
</comment>
<comment type="subcellular location">
    <subcellularLocation>
        <location evidence="6">Nucleus</location>
    </subcellularLocation>
</comment>
<keyword evidence="3 6" id="KW-0547">Nucleotide-binding</keyword>
<evidence type="ECO:0000256" key="2">
    <source>
        <dbReference type="ARBA" id="ARBA00022679"/>
    </source>
</evidence>
<protein>
    <recommendedName>
        <fullName evidence="6">Adenosine kinase</fullName>
        <shortName evidence="6">AK</shortName>
        <ecNumber evidence="6">2.7.1.20</ecNumber>
    </recommendedName>
    <alternativeName>
        <fullName evidence="6">Adenosine 5'-phosphotransferase</fullName>
    </alternativeName>
</protein>
<dbReference type="Proteomes" id="UP000314294">
    <property type="component" value="Unassembled WGS sequence"/>
</dbReference>
<comment type="similarity">
    <text evidence="1 6">Belongs to the carbohydrate kinase PfkB family.</text>
</comment>